<dbReference type="EMBL" id="KN846952">
    <property type="protein sequence ID" value="KIV82237.1"/>
    <property type="molecule type" value="Genomic_DNA"/>
</dbReference>
<protein>
    <recommendedName>
        <fullName evidence="4">BZIP domain-containing protein</fullName>
    </recommendedName>
</protein>
<dbReference type="CDD" id="cd14688">
    <property type="entry name" value="bZIP_YAP"/>
    <property type="match status" value="1"/>
</dbReference>
<proteinExistence type="predicted"/>
<dbReference type="HOGENOM" id="CLU_028818_2_1_1"/>
<evidence type="ECO:0000313" key="2">
    <source>
        <dbReference type="EMBL" id="KIV82237.1"/>
    </source>
</evidence>
<evidence type="ECO:0008006" key="4">
    <source>
        <dbReference type="Google" id="ProtNLM"/>
    </source>
</evidence>
<name>A0A0D1YHB3_9EURO</name>
<organism evidence="2 3">
    <name type="scientific">Exophiala sideris</name>
    <dbReference type="NCBI Taxonomy" id="1016849"/>
    <lineage>
        <taxon>Eukaryota</taxon>
        <taxon>Fungi</taxon>
        <taxon>Dikarya</taxon>
        <taxon>Ascomycota</taxon>
        <taxon>Pezizomycotina</taxon>
        <taxon>Eurotiomycetes</taxon>
        <taxon>Chaetothyriomycetidae</taxon>
        <taxon>Chaetothyriales</taxon>
        <taxon>Herpotrichiellaceae</taxon>
        <taxon>Exophiala</taxon>
    </lineage>
</organism>
<dbReference type="PANTHER" id="PTHR37012">
    <property type="entry name" value="B-ZIP TRANSCRIPTION FACTOR (EUROFUNG)-RELATED"/>
    <property type="match status" value="1"/>
</dbReference>
<dbReference type="OrthoDB" id="5086080at2759"/>
<gene>
    <name evidence="2" type="ORF">PV11_04360</name>
</gene>
<accession>A0A0D1YHB3</accession>
<feature type="region of interest" description="Disordered" evidence="1">
    <location>
        <begin position="1"/>
        <end position="49"/>
    </location>
</feature>
<dbReference type="PANTHER" id="PTHR37012:SF7">
    <property type="entry name" value="B-ZIP TRANSCRIPTION FACTOR (EUROFUNG)-RELATED"/>
    <property type="match status" value="1"/>
</dbReference>
<feature type="compositionally biased region" description="Basic and acidic residues" evidence="1">
    <location>
        <begin position="1"/>
        <end position="13"/>
    </location>
</feature>
<dbReference type="Proteomes" id="UP000053599">
    <property type="component" value="Unassembled WGS sequence"/>
</dbReference>
<sequence>MPSREAAKADLSPRTKSKGRTKLSKLQRERKRESDREAQRQIRSKTKSHIAHLEQLVKTLQDSHADDARTNDLIEQIKSNRKEIDSLREFVRGISKLVEGVQGFQCAVNKERDESHPAATQVFSIPPEDTNVSSGDLDEVEVFLPSPEPPSAPDSVNEPLKVLDLDNADSHTTSISIPTPRNFGLAGPPHPEFAGHSGDFGLSQEDGQCVPISTSSDDQISRQLAVRHDINAVATEILQARSLDGRLYYLAGSVLYFILGLPRRQRTPEEFTEDIAIRAVLGGWETVAEQYDLDPGWLWLRHLDEAVYSAWGLPERLACLRIMRLLLQARMWPQQSSDLELPAFLAPRPSQKFMEHDPLVEYFVWPGMREHMIFGPRKYATNIFMDTFRNQIRFAWPHNPEDTFSHNIVSGMYSFSPEFIARQNDIRCWAMRSEFFVRFPEFRQDIPCFDDCLSLLPQLFVPPGQSSPIAHAVIADVCPEQVVNNKLGTTRTILEDGLSSNYIVAGV</sequence>
<dbReference type="InterPro" id="IPR021833">
    <property type="entry name" value="DUF3425"/>
</dbReference>
<dbReference type="Pfam" id="PF11905">
    <property type="entry name" value="DUF3425"/>
    <property type="match status" value="1"/>
</dbReference>
<feature type="compositionally biased region" description="Basic and acidic residues" evidence="1">
    <location>
        <begin position="26"/>
        <end position="40"/>
    </location>
</feature>
<feature type="compositionally biased region" description="Basic residues" evidence="1">
    <location>
        <begin position="15"/>
        <end position="25"/>
    </location>
</feature>
<evidence type="ECO:0000313" key="3">
    <source>
        <dbReference type="Proteomes" id="UP000053599"/>
    </source>
</evidence>
<dbReference type="AlphaFoldDB" id="A0A0D1YHB3"/>
<evidence type="ECO:0000256" key="1">
    <source>
        <dbReference type="SAM" id="MobiDB-lite"/>
    </source>
</evidence>
<reference evidence="2 3" key="1">
    <citation type="submission" date="2015-01" db="EMBL/GenBank/DDBJ databases">
        <title>The Genome Sequence of Exophiala sideris CBS121828.</title>
        <authorList>
            <consortium name="The Broad Institute Genomics Platform"/>
            <person name="Cuomo C."/>
            <person name="de Hoog S."/>
            <person name="Gorbushina A."/>
            <person name="Stielow B."/>
            <person name="Teixiera M."/>
            <person name="Abouelleil A."/>
            <person name="Chapman S.B."/>
            <person name="Priest M."/>
            <person name="Young S.K."/>
            <person name="Wortman J."/>
            <person name="Nusbaum C."/>
            <person name="Birren B."/>
        </authorList>
    </citation>
    <scope>NUCLEOTIDE SEQUENCE [LARGE SCALE GENOMIC DNA]</scope>
    <source>
        <strain evidence="2 3">CBS 121828</strain>
    </source>
</reference>